<comment type="cofactor">
    <cofactor evidence="1">
        <name>Mg(2+)</name>
        <dbReference type="ChEBI" id="CHEBI:18420"/>
    </cofactor>
</comment>
<evidence type="ECO:0000256" key="14">
    <source>
        <dbReference type="ARBA" id="ARBA00023268"/>
    </source>
</evidence>
<evidence type="ECO:0000259" key="17">
    <source>
        <dbReference type="Pfam" id="PF14681"/>
    </source>
</evidence>
<evidence type="ECO:0000256" key="15">
    <source>
        <dbReference type="SAM" id="MobiDB-lite"/>
    </source>
</evidence>
<dbReference type="Pfam" id="PF14681">
    <property type="entry name" value="UPRTase"/>
    <property type="match status" value="1"/>
</dbReference>
<comment type="pathway">
    <text evidence="3">Pyrimidine metabolism; CTP biosynthesis via salvage pathway; CTP from cytidine: step 1/3.</text>
</comment>
<evidence type="ECO:0000256" key="4">
    <source>
        <dbReference type="ARBA" id="ARBA00005180"/>
    </source>
</evidence>
<keyword evidence="8" id="KW-0021">Allosteric enzyme</keyword>
<dbReference type="GO" id="GO:0005525">
    <property type="term" value="F:GTP binding"/>
    <property type="evidence" value="ECO:0007669"/>
    <property type="project" value="UniProtKB-KW"/>
</dbReference>
<keyword evidence="9" id="KW-0328">Glycosyltransferase</keyword>
<keyword evidence="14" id="KW-0511">Multifunctional enzyme</keyword>
<gene>
    <name evidence="18" type="ORF">I3842_12G040400</name>
</gene>
<evidence type="ECO:0000313" key="18">
    <source>
        <dbReference type="EMBL" id="KAG6683981.1"/>
    </source>
</evidence>
<feature type="compositionally biased region" description="Pro residues" evidence="15">
    <location>
        <begin position="77"/>
        <end position="100"/>
    </location>
</feature>
<evidence type="ECO:0000256" key="7">
    <source>
        <dbReference type="ARBA" id="ARBA00010723"/>
    </source>
</evidence>
<evidence type="ECO:0000256" key="9">
    <source>
        <dbReference type="ARBA" id="ARBA00022676"/>
    </source>
</evidence>
<evidence type="ECO:0000256" key="10">
    <source>
        <dbReference type="ARBA" id="ARBA00022679"/>
    </source>
</evidence>
<protein>
    <recommendedName>
        <fullName evidence="20">Uridine/cytidine kinase</fullName>
    </recommendedName>
</protein>
<evidence type="ECO:0000256" key="8">
    <source>
        <dbReference type="ARBA" id="ARBA00022533"/>
    </source>
</evidence>
<keyword evidence="12" id="KW-0418">Kinase</keyword>
<dbReference type="AlphaFoldDB" id="A0A922DGH9"/>
<accession>A0A922DGH9</accession>
<comment type="pathway">
    <text evidence="2">Pyrimidine metabolism; UMP biosynthesis via salvage pathway; UMP from uridine: step 1/1.</text>
</comment>
<proteinExistence type="inferred from homology"/>
<sequence>MRRLSQQQRTADNRVRIEQDTNPLPTASRPLWTPAQRIIPPKQAPSSQPETPPKLPTETSGAPRPKSPEQPTITTPKEPPSGEPQAPPKSPHEPSTPPPLDSSGNPGANASPKQAFVIGVSGGTASGKTAVCNMISDRLLKNSQPRLYTDFRVVVISQNSFYHERSLTAEELEYAPEFNFDDPDAFDMEKLLECIKKLKSGQSVQVPQYNFKKQRYDSYLQVDPCDVLILKGILLLQSEHVRSLLDMKIFIDTDADVRLAGRIKRDTSPELGRNVTSVLEQYLDFVKPAFDTYIFPSRKHADFIIPNGVKNHLAMDAILQQVQEKIGYHNLCNTFPNLNVIEPADQMLCLHTLIRDKQIGKHEFIFHADRLARLVVERGLACFPSAHFTEKQVTTPLGEPYKGRSFSKKLFGVSINRSGAAMENALRACCAEIDIAKILILGTRPEEVLHVVDPLPEDISERHILLLDPVLASGNSAIEAIELLKMKMGGKDGGKDKGKGVESKIILLNIICAKEGIEKVCKQYPELKVVTSAIDVGVNEQDKVIPGIGDFGGRYYGTNDI</sequence>
<evidence type="ECO:0000313" key="19">
    <source>
        <dbReference type="Proteomes" id="UP000811246"/>
    </source>
</evidence>
<dbReference type="FunFam" id="3.40.50.300:FF:000339">
    <property type="entry name" value="Uridine kinase"/>
    <property type="match status" value="1"/>
</dbReference>
<dbReference type="InterPro" id="IPR000764">
    <property type="entry name" value="Uridine_kinase-like"/>
</dbReference>
<comment type="pathway">
    <text evidence="4">Pyrimidine metabolism; UMP biosynthesis via salvage pathway; UMP from uracil: step 1/1.</text>
</comment>
<keyword evidence="10" id="KW-0808">Transferase</keyword>
<comment type="similarity">
    <text evidence="6">Belongs to the UPRTase family.</text>
</comment>
<dbReference type="GO" id="GO:0004849">
    <property type="term" value="F:uridine kinase activity"/>
    <property type="evidence" value="ECO:0007669"/>
    <property type="project" value="UniProtKB-ARBA"/>
</dbReference>
<evidence type="ECO:0000256" key="12">
    <source>
        <dbReference type="ARBA" id="ARBA00022777"/>
    </source>
</evidence>
<dbReference type="InterPro" id="IPR006083">
    <property type="entry name" value="PRK/URK"/>
</dbReference>
<reference evidence="18" key="1">
    <citation type="submission" date="2021-01" db="EMBL/GenBank/DDBJ databases">
        <authorList>
            <person name="Lovell J.T."/>
            <person name="Bentley N."/>
            <person name="Bhattarai G."/>
            <person name="Jenkins J.W."/>
            <person name="Sreedasyam A."/>
            <person name="Alarcon Y."/>
            <person name="Bock C."/>
            <person name="Boston L."/>
            <person name="Carlson J."/>
            <person name="Cervantes K."/>
            <person name="Clermont K."/>
            <person name="Krom N."/>
            <person name="Kubenka K."/>
            <person name="Mamidi S."/>
            <person name="Mattison C."/>
            <person name="Monteros M."/>
            <person name="Pisani C."/>
            <person name="Plott C."/>
            <person name="Rajasekar S."/>
            <person name="Rhein H.S."/>
            <person name="Rohla C."/>
            <person name="Song M."/>
            <person name="Hilaire R.S."/>
            <person name="Shu S."/>
            <person name="Wells L."/>
            <person name="Wang X."/>
            <person name="Webber J."/>
            <person name="Heerema R.J."/>
            <person name="Klein P."/>
            <person name="Conner P."/>
            <person name="Grauke L."/>
            <person name="Grimwood J."/>
            <person name="Schmutz J."/>
            <person name="Randall J.J."/>
        </authorList>
    </citation>
    <scope>NUCLEOTIDE SEQUENCE</scope>
    <source>
        <tissue evidence="18">Leaf</tissue>
    </source>
</reference>
<feature type="domain" description="Phosphoribulokinase/uridine kinase" evidence="16">
    <location>
        <begin position="117"/>
        <end position="312"/>
    </location>
</feature>
<keyword evidence="11" id="KW-0547">Nucleotide-binding</keyword>
<dbReference type="FunFam" id="3.40.50.2020:FF:000023">
    <property type="entry name" value="Probable uracil phosphoribosyltransferase"/>
    <property type="match status" value="1"/>
</dbReference>
<name>A0A922DGH9_CARIL</name>
<dbReference type="PANTHER" id="PTHR10285">
    <property type="entry name" value="URIDINE KINASE"/>
    <property type="match status" value="1"/>
</dbReference>
<dbReference type="Pfam" id="PF00485">
    <property type="entry name" value="PRK"/>
    <property type="match status" value="1"/>
</dbReference>
<evidence type="ECO:0000259" key="16">
    <source>
        <dbReference type="Pfam" id="PF00485"/>
    </source>
</evidence>
<evidence type="ECO:0000256" key="6">
    <source>
        <dbReference type="ARBA" id="ARBA00009516"/>
    </source>
</evidence>
<dbReference type="InterPro" id="IPR000836">
    <property type="entry name" value="PRTase_dom"/>
</dbReference>
<evidence type="ECO:0000256" key="13">
    <source>
        <dbReference type="ARBA" id="ARBA00023134"/>
    </source>
</evidence>
<dbReference type="EMBL" id="CM031836">
    <property type="protein sequence ID" value="KAG6683981.1"/>
    <property type="molecule type" value="Genomic_DNA"/>
</dbReference>
<comment type="similarity">
    <text evidence="5">In the N-terminal section; belongs to the uridine kinase family.</text>
</comment>
<evidence type="ECO:0000256" key="5">
    <source>
        <dbReference type="ARBA" id="ARBA00008173"/>
    </source>
</evidence>
<dbReference type="GO" id="GO:0005524">
    <property type="term" value="F:ATP binding"/>
    <property type="evidence" value="ECO:0007669"/>
    <property type="project" value="InterPro"/>
</dbReference>
<evidence type="ECO:0000256" key="1">
    <source>
        <dbReference type="ARBA" id="ARBA00001946"/>
    </source>
</evidence>
<dbReference type="NCBIfam" id="NF004018">
    <property type="entry name" value="PRK05480.1"/>
    <property type="match status" value="1"/>
</dbReference>
<dbReference type="Proteomes" id="UP000811246">
    <property type="component" value="Chromosome 12"/>
</dbReference>
<dbReference type="GO" id="GO:0008655">
    <property type="term" value="P:pyrimidine-containing compound salvage"/>
    <property type="evidence" value="ECO:0007669"/>
    <property type="project" value="UniProtKB-ARBA"/>
</dbReference>
<feature type="region of interest" description="Disordered" evidence="15">
    <location>
        <begin position="1"/>
        <end position="113"/>
    </location>
</feature>
<comment type="caution">
    <text evidence="18">The sequence shown here is derived from an EMBL/GenBank/DDBJ whole genome shotgun (WGS) entry which is preliminary data.</text>
</comment>
<feature type="compositionally biased region" description="Polar residues" evidence="15">
    <location>
        <begin position="1"/>
        <end position="10"/>
    </location>
</feature>
<comment type="similarity">
    <text evidence="7">In the C-terminal section; belongs to the UPRTase family.</text>
</comment>
<keyword evidence="13" id="KW-0342">GTP-binding</keyword>
<feature type="compositionally biased region" description="Polar residues" evidence="15">
    <location>
        <begin position="103"/>
        <end position="112"/>
    </location>
</feature>
<dbReference type="GO" id="GO:0016757">
    <property type="term" value="F:glycosyltransferase activity"/>
    <property type="evidence" value="ECO:0007669"/>
    <property type="project" value="UniProtKB-KW"/>
</dbReference>
<evidence type="ECO:0000256" key="3">
    <source>
        <dbReference type="ARBA" id="ARBA00004784"/>
    </source>
</evidence>
<dbReference type="CDD" id="cd02023">
    <property type="entry name" value="UMPK"/>
    <property type="match status" value="1"/>
</dbReference>
<dbReference type="CDD" id="cd06223">
    <property type="entry name" value="PRTases_typeI"/>
    <property type="match status" value="1"/>
</dbReference>
<feature type="domain" description="Phosphoribosyltransferase" evidence="17">
    <location>
        <begin position="346"/>
        <end position="558"/>
    </location>
</feature>
<evidence type="ECO:0008006" key="20">
    <source>
        <dbReference type="Google" id="ProtNLM"/>
    </source>
</evidence>
<organism evidence="18 19">
    <name type="scientific">Carya illinoinensis</name>
    <name type="common">Pecan</name>
    <dbReference type="NCBI Taxonomy" id="32201"/>
    <lineage>
        <taxon>Eukaryota</taxon>
        <taxon>Viridiplantae</taxon>
        <taxon>Streptophyta</taxon>
        <taxon>Embryophyta</taxon>
        <taxon>Tracheophyta</taxon>
        <taxon>Spermatophyta</taxon>
        <taxon>Magnoliopsida</taxon>
        <taxon>eudicotyledons</taxon>
        <taxon>Gunneridae</taxon>
        <taxon>Pentapetalae</taxon>
        <taxon>rosids</taxon>
        <taxon>fabids</taxon>
        <taxon>Fagales</taxon>
        <taxon>Juglandaceae</taxon>
        <taxon>Carya</taxon>
    </lineage>
</organism>
<evidence type="ECO:0000256" key="11">
    <source>
        <dbReference type="ARBA" id="ARBA00022741"/>
    </source>
</evidence>
<evidence type="ECO:0000256" key="2">
    <source>
        <dbReference type="ARBA" id="ARBA00004690"/>
    </source>
</evidence>